<proteinExistence type="predicted"/>
<reference evidence="2 3" key="1">
    <citation type="submission" date="2024-10" db="EMBL/GenBank/DDBJ databases">
        <title>Updated reference genomes for cyclostephanoid diatoms.</title>
        <authorList>
            <person name="Roberts W.R."/>
            <person name="Alverson A.J."/>
        </authorList>
    </citation>
    <scope>NUCLEOTIDE SEQUENCE [LARGE SCALE GENOMIC DNA]</scope>
    <source>
        <strain evidence="2 3">AJA010-31</strain>
    </source>
</reference>
<dbReference type="EMBL" id="JALLPJ020000057">
    <property type="protein sequence ID" value="KAL3803985.1"/>
    <property type="molecule type" value="Genomic_DNA"/>
</dbReference>
<evidence type="ECO:0000313" key="3">
    <source>
        <dbReference type="Proteomes" id="UP001530400"/>
    </source>
</evidence>
<comment type="caution">
    <text evidence="2">The sequence shown here is derived from an EMBL/GenBank/DDBJ whole genome shotgun (WGS) entry which is preliminary data.</text>
</comment>
<feature type="region of interest" description="Disordered" evidence="1">
    <location>
        <begin position="125"/>
        <end position="152"/>
    </location>
</feature>
<evidence type="ECO:0000313" key="2">
    <source>
        <dbReference type="EMBL" id="KAL3803985.1"/>
    </source>
</evidence>
<feature type="region of interest" description="Disordered" evidence="1">
    <location>
        <begin position="170"/>
        <end position="190"/>
    </location>
</feature>
<name>A0ABD3R0H0_9STRA</name>
<feature type="compositionally biased region" description="Basic and acidic residues" evidence="1">
    <location>
        <begin position="260"/>
        <end position="271"/>
    </location>
</feature>
<feature type="compositionally biased region" description="Basic and acidic residues" evidence="1">
    <location>
        <begin position="129"/>
        <end position="149"/>
    </location>
</feature>
<organism evidence="2 3">
    <name type="scientific">Cyclotella atomus</name>
    <dbReference type="NCBI Taxonomy" id="382360"/>
    <lineage>
        <taxon>Eukaryota</taxon>
        <taxon>Sar</taxon>
        <taxon>Stramenopiles</taxon>
        <taxon>Ochrophyta</taxon>
        <taxon>Bacillariophyta</taxon>
        <taxon>Coscinodiscophyceae</taxon>
        <taxon>Thalassiosirophycidae</taxon>
        <taxon>Stephanodiscales</taxon>
        <taxon>Stephanodiscaceae</taxon>
        <taxon>Cyclotella</taxon>
    </lineage>
</organism>
<evidence type="ECO:0000256" key="1">
    <source>
        <dbReference type="SAM" id="MobiDB-lite"/>
    </source>
</evidence>
<dbReference type="AlphaFoldDB" id="A0ABD3R0H0"/>
<accession>A0ABD3R0H0</accession>
<feature type="compositionally biased region" description="Acidic residues" evidence="1">
    <location>
        <begin position="246"/>
        <end position="255"/>
    </location>
</feature>
<keyword evidence="3" id="KW-1185">Reference proteome</keyword>
<feature type="region of interest" description="Disordered" evidence="1">
    <location>
        <begin position="237"/>
        <end position="271"/>
    </location>
</feature>
<protein>
    <submittedName>
        <fullName evidence="2">Uncharacterized protein</fullName>
    </submittedName>
</protein>
<dbReference type="Proteomes" id="UP001530400">
    <property type="component" value="Unassembled WGS sequence"/>
</dbReference>
<gene>
    <name evidence="2" type="ORF">ACHAWO_001489</name>
</gene>
<sequence length="271" mass="30944">MQDEFDVCLTESASGFTFPQRLRYFLQGQTISDRNRAAVEMAILCEAGMMVTEDETCKESARVVLIRVLAGFYNTTGKSDDELDGDIPDEFWVEHPACLYILTVKVHRHNTCFTKECADVALGGPPTRAEIRDKAEERKRKKREDDAVERQQAVSVRVAMQERTIRLQEKRARTEREMARENILSSRKERETATVENKQTQMKLLKKNRKVYVSLYGQEAYDRKLGELLTACLAADNLNDNRTDLDNSDGEEEEQVSTGKMEEGSGEDEGR</sequence>